<organism evidence="1 2">
    <name type="scientific">Anisodus tanguticus</name>
    <dbReference type="NCBI Taxonomy" id="243964"/>
    <lineage>
        <taxon>Eukaryota</taxon>
        <taxon>Viridiplantae</taxon>
        <taxon>Streptophyta</taxon>
        <taxon>Embryophyta</taxon>
        <taxon>Tracheophyta</taxon>
        <taxon>Spermatophyta</taxon>
        <taxon>Magnoliopsida</taxon>
        <taxon>eudicotyledons</taxon>
        <taxon>Gunneridae</taxon>
        <taxon>Pentapetalae</taxon>
        <taxon>asterids</taxon>
        <taxon>lamiids</taxon>
        <taxon>Solanales</taxon>
        <taxon>Solanaceae</taxon>
        <taxon>Solanoideae</taxon>
        <taxon>Hyoscyameae</taxon>
        <taxon>Anisodus</taxon>
    </lineage>
</organism>
<protein>
    <submittedName>
        <fullName evidence="1">Uncharacterized protein</fullName>
    </submittedName>
</protein>
<dbReference type="Pfam" id="PF14223">
    <property type="entry name" value="Retrotran_gag_2"/>
    <property type="match status" value="1"/>
</dbReference>
<proteinExistence type="predicted"/>
<keyword evidence="2" id="KW-1185">Reference proteome</keyword>
<sequence length="399" mass="44852">MSKSIHLFALDRRSFNGILFRCLSHEEAQQPLKENFPHRDLASFIGSGEKIEEGVVVRSLSPLLSCPNQYPKSAEVDGSGDFDDVITSLSPSSTDFKPRMGQSLTNANAKLFLLESLICFGCRGWNSDFLTPRVFANLQLGLNDFEKSTQKRFVRISASRRLLGFSRRRRDSMVERRDAIVFAEAEIFLPLQRRDANAFAKAERFLSWQRRSANAFLQKPFGFCLSDAAALMISVAALPDAYQKHLDDATSAQCVMLSSMSMELQRQHENMGPNEMLEHLKSLYDSQSQTMEYELLIELFKCKLNEGGQVSQHVLKMIGLIGRLASIGTKLEKSVATTLILNSLPRSFENFIVNYNMNETKAGLPELHNMLKNFESSTSKGKVVLMVSSTSRPKPKGKE</sequence>
<gene>
    <name evidence="1" type="ORF">RND71_014389</name>
</gene>
<dbReference type="EMBL" id="JAVYJV010000007">
    <property type="protein sequence ID" value="KAK4366509.1"/>
    <property type="molecule type" value="Genomic_DNA"/>
</dbReference>
<name>A0AAE1S906_9SOLA</name>
<accession>A0AAE1S906</accession>
<dbReference type="AlphaFoldDB" id="A0AAE1S906"/>
<evidence type="ECO:0000313" key="2">
    <source>
        <dbReference type="Proteomes" id="UP001291623"/>
    </source>
</evidence>
<evidence type="ECO:0000313" key="1">
    <source>
        <dbReference type="EMBL" id="KAK4366509.1"/>
    </source>
</evidence>
<dbReference type="Proteomes" id="UP001291623">
    <property type="component" value="Unassembled WGS sequence"/>
</dbReference>
<comment type="caution">
    <text evidence="1">The sequence shown here is derived from an EMBL/GenBank/DDBJ whole genome shotgun (WGS) entry which is preliminary data.</text>
</comment>
<reference evidence="1" key="1">
    <citation type="submission" date="2023-12" db="EMBL/GenBank/DDBJ databases">
        <title>Genome assembly of Anisodus tanguticus.</title>
        <authorList>
            <person name="Wang Y.-J."/>
        </authorList>
    </citation>
    <scope>NUCLEOTIDE SEQUENCE</scope>
    <source>
        <strain evidence="1">KB-2021</strain>
        <tissue evidence="1">Leaf</tissue>
    </source>
</reference>